<gene>
    <name evidence="2" type="ORF">M0812_03785</name>
</gene>
<evidence type="ECO:0000259" key="1">
    <source>
        <dbReference type="PROSITE" id="PS50188"/>
    </source>
</evidence>
<dbReference type="InterPro" id="IPR050672">
    <property type="entry name" value="FBXO45-Fsn/SPSB_families"/>
</dbReference>
<dbReference type="InterPro" id="IPR001870">
    <property type="entry name" value="B30.2/SPRY"/>
</dbReference>
<comment type="caution">
    <text evidence="2">The sequence shown here is derived from an EMBL/GenBank/DDBJ whole genome shotgun (WGS) entry which is preliminary data.</text>
</comment>
<evidence type="ECO:0000313" key="2">
    <source>
        <dbReference type="EMBL" id="KAJ3452024.1"/>
    </source>
</evidence>
<name>A0AAV8ACU4_9EUKA</name>
<dbReference type="CDD" id="cd11709">
    <property type="entry name" value="SPRY"/>
    <property type="match status" value="1"/>
</dbReference>
<dbReference type="EMBL" id="JANTQA010000008">
    <property type="protein sequence ID" value="KAJ3452024.1"/>
    <property type="molecule type" value="Genomic_DNA"/>
</dbReference>
<dbReference type="Proteomes" id="UP001146793">
    <property type="component" value="Unassembled WGS sequence"/>
</dbReference>
<dbReference type="Pfam" id="PF00622">
    <property type="entry name" value="SPRY"/>
    <property type="match status" value="1"/>
</dbReference>
<protein>
    <submittedName>
        <fullName evidence="2">Spry domain-containing socs box protein</fullName>
    </submittedName>
</protein>
<dbReference type="InterPro" id="IPR013320">
    <property type="entry name" value="ConA-like_dom_sf"/>
</dbReference>
<dbReference type="PROSITE" id="PS50188">
    <property type="entry name" value="B302_SPRY"/>
    <property type="match status" value="1"/>
</dbReference>
<sequence length="175" mass="19991">MSEADYTDNIEKIEDEFVVTKKGSHIKISQNSKKVRKENFFEREKGYRCVRGKRVISEKKIYRWEIKVENDNNGKVDVYLGICPRDAIKEEAIVIGYLYDAKFGVKISTTQRSRTNYGLVCNSGDIVGILVNKIDNTLTFERNGKSMGVAFSNLPSVDFVLLVELWCNSSDITIM</sequence>
<dbReference type="InterPro" id="IPR043136">
    <property type="entry name" value="B30.2/SPRY_sf"/>
</dbReference>
<dbReference type="AlphaFoldDB" id="A0AAV8ACU4"/>
<reference evidence="2" key="1">
    <citation type="submission" date="2022-08" db="EMBL/GenBank/DDBJ databases">
        <title>Novel sulphate-reducing endosymbionts in the free-living metamonad Anaeramoeba.</title>
        <authorList>
            <person name="Jerlstrom-Hultqvist J."/>
            <person name="Cepicka I."/>
            <person name="Gallot-Lavallee L."/>
            <person name="Salas-Leiva D."/>
            <person name="Curtis B.A."/>
            <person name="Zahonova K."/>
            <person name="Pipaliya S."/>
            <person name="Dacks J."/>
            <person name="Roger A.J."/>
        </authorList>
    </citation>
    <scope>NUCLEOTIDE SEQUENCE</scope>
    <source>
        <strain evidence="2">Busselton2</strain>
    </source>
</reference>
<evidence type="ECO:0000313" key="3">
    <source>
        <dbReference type="Proteomes" id="UP001146793"/>
    </source>
</evidence>
<organism evidence="2 3">
    <name type="scientific">Anaeramoeba flamelloides</name>
    <dbReference type="NCBI Taxonomy" id="1746091"/>
    <lineage>
        <taxon>Eukaryota</taxon>
        <taxon>Metamonada</taxon>
        <taxon>Anaeramoebidae</taxon>
        <taxon>Anaeramoeba</taxon>
    </lineage>
</organism>
<dbReference type="Gene3D" id="2.60.120.920">
    <property type="match status" value="1"/>
</dbReference>
<feature type="domain" description="B30.2/SPRY" evidence="1">
    <location>
        <begin position="1"/>
        <end position="175"/>
    </location>
</feature>
<dbReference type="PANTHER" id="PTHR12245:SF5">
    <property type="entry name" value="SPRY DOMAIN-CONTAINING SOCS BOX PROTEIN 3"/>
    <property type="match status" value="1"/>
</dbReference>
<proteinExistence type="predicted"/>
<dbReference type="PANTHER" id="PTHR12245">
    <property type="entry name" value="SPRY DOMAIN CONTAINING SOCS BOX PROTEIN"/>
    <property type="match status" value="1"/>
</dbReference>
<accession>A0AAV8ACU4</accession>
<dbReference type="SUPFAM" id="SSF49899">
    <property type="entry name" value="Concanavalin A-like lectins/glucanases"/>
    <property type="match status" value="1"/>
</dbReference>
<dbReference type="InterPro" id="IPR003877">
    <property type="entry name" value="SPRY_dom"/>
</dbReference>